<dbReference type="OrthoDB" id="2018427at2759"/>
<reference evidence="14 15" key="1">
    <citation type="submission" date="2017-12" db="EMBL/GenBank/DDBJ databases">
        <title>Hemimetabolous genomes reveal molecular basis of termite eusociality.</title>
        <authorList>
            <person name="Harrison M.C."/>
            <person name="Jongepier E."/>
            <person name="Robertson H.M."/>
            <person name="Arning N."/>
            <person name="Bitard-Feildel T."/>
            <person name="Chao H."/>
            <person name="Childers C.P."/>
            <person name="Dinh H."/>
            <person name="Doddapaneni H."/>
            <person name="Dugan S."/>
            <person name="Gowin J."/>
            <person name="Greiner C."/>
            <person name="Han Y."/>
            <person name="Hu H."/>
            <person name="Hughes D.S.T."/>
            <person name="Huylmans A.-K."/>
            <person name="Kemena C."/>
            <person name="Kremer L.P.M."/>
            <person name="Lee S.L."/>
            <person name="Lopez-Ezquerra A."/>
            <person name="Mallet L."/>
            <person name="Monroy-Kuhn J.M."/>
            <person name="Moser A."/>
            <person name="Murali S.C."/>
            <person name="Muzny D.M."/>
            <person name="Otani S."/>
            <person name="Piulachs M.-D."/>
            <person name="Poelchau M."/>
            <person name="Qu J."/>
            <person name="Schaub F."/>
            <person name="Wada-Katsumata A."/>
            <person name="Worley K.C."/>
            <person name="Xie Q."/>
            <person name="Ylla G."/>
            <person name="Poulsen M."/>
            <person name="Gibbs R.A."/>
            <person name="Schal C."/>
            <person name="Richards S."/>
            <person name="Belles X."/>
            <person name="Korb J."/>
            <person name="Bornberg-Bauer E."/>
        </authorList>
    </citation>
    <scope>NUCLEOTIDE SEQUENCE [LARGE SCALE GENOMIC DNA]</scope>
    <source>
        <tissue evidence="14">Whole body</tissue>
    </source>
</reference>
<keyword evidence="6 11" id="KW-0175">Coiled coil</keyword>
<dbReference type="GO" id="GO:0032982">
    <property type="term" value="C:myosin filament"/>
    <property type="evidence" value="ECO:0007669"/>
    <property type="project" value="UniProtKB-KW"/>
</dbReference>
<keyword evidence="7" id="KW-0518">Myosin</keyword>
<evidence type="ECO:0000256" key="5">
    <source>
        <dbReference type="ARBA" id="ARBA00022490"/>
    </source>
</evidence>
<keyword evidence="4" id="KW-0787">Thick filament</keyword>
<comment type="subcellular location">
    <subcellularLocation>
        <location evidence="1">Cytoplasm</location>
        <location evidence="1">Myofibril</location>
    </subcellularLocation>
</comment>
<evidence type="ECO:0000256" key="3">
    <source>
        <dbReference type="ARBA" id="ARBA00018623"/>
    </source>
</evidence>
<name>A0A2J7RDH4_9NEOP</name>
<evidence type="ECO:0000256" key="8">
    <source>
        <dbReference type="ARBA" id="ARBA00023175"/>
    </source>
</evidence>
<feature type="region of interest" description="Disordered" evidence="12">
    <location>
        <begin position="195"/>
        <end position="222"/>
    </location>
</feature>
<dbReference type="SUPFAM" id="SSF57997">
    <property type="entry name" value="Tropomyosin"/>
    <property type="match status" value="1"/>
</dbReference>
<keyword evidence="5" id="KW-0963">Cytoplasm</keyword>
<dbReference type="GO" id="GO:0005923">
    <property type="term" value="C:bicellular tight junction"/>
    <property type="evidence" value="ECO:0007669"/>
    <property type="project" value="TreeGrafter"/>
</dbReference>
<evidence type="ECO:0000256" key="12">
    <source>
        <dbReference type="SAM" id="MobiDB-lite"/>
    </source>
</evidence>
<evidence type="ECO:0000259" key="13">
    <source>
        <dbReference type="Pfam" id="PF01576"/>
    </source>
</evidence>
<evidence type="ECO:0000313" key="15">
    <source>
        <dbReference type="Proteomes" id="UP000235965"/>
    </source>
</evidence>
<keyword evidence="15" id="KW-1185">Reference proteome</keyword>
<sequence>MPASSEVSVFRGWQKPPTHLYADNYGYAFNFYQPMIEYLDNKEKKLKPKEYPHLPWNNERGLDRYSSRNLVRSYTEQDIHKLAEKAEKQAKEDLKKNKIAKRTNFSISKSASASLVTKHIKQVTLKRVKSQGRIQDMDEEGLLLEGENFTDAHKFAQEFLRGKSAKGIEAHILAESLRNISSNTGIDIKAFQRRSELSSHDSEEHTRFMEQRQKTQKEETSITQPLDELKVELKGFNRKTSQYFEEKSKQTSIEIEQLNARVVEAETKLKTEVTRIKKKLQIQITELEMSLDVANKNNIELQKTIKKQSLTLTELQAHYDEVQRQLQVTLDQYGIAQRKLQSITAELEEVRGNYEAALRAKRTAEQLYEEAISRVNELTTINVNLASAKSKVEQELATLAGDYDEVTRELKAADERYQRVQIELKHTVEILHEEQERIVKIEAIKKSLEIEVKNLSVRLEEVEANAIAGGKRIISKLEARLRDLELELDEEKRRHAETLKILRKKERQVKEVLIQSEEDQKNVSLLQESLDKLNQRVSIYKRQLQEQEGMSQQSVTRVRRFQRELEAAEDRADTAESNLSLIRAKHRTFVTTSTVPGSQVYLVQETHRTATTEGI</sequence>
<comment type="similarity">
    <text evidence="2">Belongs to the paramyosin family.</text>
</comment>
<dbReference type="GO" id="GO:0030016">
    <property type="term" value="C:myofibril"/>
    <property type="evidence" value="ECO:0007669"/>
    <property type="project" value="UniProtKB-SubCell"/>
</dbReference>
<accession>A0A2J7RDH4</accession>
<dbReference type="InterPro" id="IPR002928">
    <property type="entry name" value="Myosin_tail"/>
</dbReference>
<dbReference type="PANTHER" id="PTHR46349:SF6">
    <property type="entry name" value="MYOSIN-6-LIKE"/>
    <property type="match status" value="1"/>
</dbReference>
<evidence type="ECO:0000256" key="4">
    <source>
        <dbReference type="ARBA" id="ARBA00022433"/>
    </source>
</evidence>
<dbReference type="PANTHER" id="PTHR46349">
    <property type="entry name" value="CINGULIN-LIKE PROTEIN 1-RELATED"/>
    <property type="match status" value="1"/>
</dbReference>
<keyword evidence="9" id="KW-0514">Muscle protein</keyword>
<evidence type="ECO:0000256" key="7">
    <source>
        <dbReference type="ARBA" id="ARBA00023123"/>
    </source>
</evidence>
<dbReference type="SUPFAM" id="SSF90257">
    <property type="entry name" value="Myosin rod fragments"/>
    <property type="match status" value="2"/>
</dbReference>
<evidence type="ECO:0000256" key="2">
    <source>
        <dbReference type="ARBA" id="ARBA00008447"/>
    </source>
</evidence>
<evidence type="ECO:0000256" key="10">
    <source>
        <dbReference type="ARBA" id="ARBA00049580"/>
    </source>
</evidence>
<feature type="compositionally biased region" description="Basic and acidic residues" evidence="12">
    <location>
        <begin position="195"/>
        <end position="220"/>
    </location>
</feature>
<dbReference type="AlphaFoldDB" id="A0A2J7RDH4"/>
<organism evidence="14 15">
    <name type="scientific">Cryptotermes secundus</name>
    <dbReference type="NCBI Taxonomy" id="105785"/>
    <lineage>
        <taxon>Eukaryota</taxon>
        <taxon>Metazoa</taxon>
        <taxon>Ecdysozoa</taxon>
        <taxon>Arthropoda</taxon>
        <taxon>Hexapoda</taxon>
        <taxon>Insecta</taxon>
        <taxon>Pterygota</taxon>
        <taxon>Neoptera</taxon>
        <taxon>Polyneoptera</taxon>
        <taxon>Dictyoptera</taxon>
        <taxon>Blattodea</taxon>
        <taxon>Blattoidea</taxon>
        <taxon>Termitoidae</taxon>
        <taxon>Kalotermitidae</taxon>
        <taxon>Cryptotermitinae</taxon>
        <taxon>Cryptotermes</taxon>
    </lineage>
</organism>
<evidence type="ECO:0000256" key="1">
    <source>
        <dbReference type="ARBA" id="ARBA00004657"/>
    </source>
</evidence>
<dbReference type="GO" id="GO:0016459">
    <property type="term" value="C:myosin complex"/>
    <property type="evidence" value="ECO:0007669"/>
    <property type="project" value="InterPro"/>
</dbReference>
<feature type="domain" description="Myosin tail" evidence="13">
    <location>
        <begin position="245"/>
        <end position="585"/>
    </location>
</feature>
<gene>
    <name evidence="14" type="ORF">B7P43_G09912</name>
</gene>
<evidence type="ECO:0000256" key="9">
    <source>
        <dbReference type="ARBA" id="ARBA00023179"/>
    </source>
</evidence>
<dbReference type="InParanoid" id="A0A2J7RDH4"/>
<proteinExistence type="inferred from homology"/>
<evidence type="ECO:0000256" key="6">
    <source>
        <dbReference type="ARBA" id="ARBA00023054"/>
    </source>
</evidence>
<dbReference type="EMBL" id="NEVH01005290">
    <property type="protein sequence ID" value="PNF38885.1"/>
    <property type="molecule type" value="Genomic_DNA"/>
</dbReference>
<dbReference type="Pfam" id="PF01576">
    <property type="entry name" value="Myosin_tail_1"/>
    <property type="match status" value="1"/>
</dbReference>
<dbReference type="STRING" id="105785.A0A2J7RDH4"/>
<comment type="function">
    <text evidence="10">Paramyosin is a major structural component of many thick filaments isolated from invertebrate muscles.</text>
</comment>
<evidence type="ECO:0000256" key="11">
    <source>
        <dbReference type="SAM" id="Coils"/>
    </source>
</evidence>
<dbReference type="Proteomes" id="UP000235965">
    <property type="component" value="Unassembled WGS sequence"/>
</dbReference>
<comment type="caution">
    <text evidence="14">The sequence shown here is derived from an EMBL/GenBank/DDBJ whole genome shotgun (WGS) entry which is preliminary data.</text>
</comment>
<keyword evidence="8" id="KW-0505">Motor protein</keyword>
<feature type="coiled-coil region" evidence="11">
    <location>
        <begin position="248"/>
        <end position="585"/>
    </location>
</feature>
<evidence type="ECO:0000313" key="14">
    <source>
        <dbReference type="EMBL" id="PNF38885.1"/>
    </source>
</evidence>
<protein>
    <recommendedName>
        <fullName evidence="3">Paramyosin</fullName>
    </recommendedName>
</protein>